<protein>
    <recommendedName>
        <fullName evidence="4">PARP catalytic domain-containing protein</fullName>
    </recommendedName>
</protein>
<dbReference type="SUPFAM" id="SSF56399">
    <property type="entry name" value="ADP-ribosylation"/>
    <property type="match status" value="1"/>
</dbReference>
<organism evidence="2 3">
    <name type="scientific">Imshaugia aleurites</name>
    <dbReference type="NCBI Taxonomy" id="172621"/>
    <lineage>
        <taxon>Eukaryota</taxon>
        <taxon>Fungi</taxon>
        <taxon>Dikarya</taxon>
        <taxon>Ascomycota</taxon>
        <taxon>Pezizomycotina</taxon>
        <taxon>Lecanoromycetes</taxon>
        <taxon>OSLEUM clade</taxon>
        <taxon>Lecanoromycetidae</taxon>
        <taxon>Lecanorales</taxon>
        <taxon>Lecanorineae</taxon>
        <taxon>Parmeliaceae</taxon>
        <taxon>Imshaugia</taxon>
    </lineage>
</organism>
<accession>A0A8H3IVG8</accession>
<dbReference type="Gene3D" id="3.90.228.10">
    <property type="match status" value="1"/>
</dbReference>
<dbReference type="AlphaFoldDB" id="A0A8H3IVG8"/>
<feature type="compositionally biased region" description="Acidic residues" evidence="1">
    <location>
        <begin position="548"/>
        <end position="557"/>
    </location>
</feature>
<proteinExistence type="predicted"/>
<keyword evidence="3" id="KW-1185">Reference proteome</keyword>
<dbReference type="EMBL" id="CAJPDT010000074">
    <property type="protein sequence ID" value="CAF9934133.1"/>
    <property type="molecule type" value="Genomic_DNA"/>
</dbReference>
<evidence type="ECO:0000256" key="1">
    <source>
        <dbReference type="SAM" id="MobiDB-lite"/>
    </source>
</evidence>
<evidence type="ECO:0008006" key="4">
    <source>
        <dbReference type="Google" id="ProtNLM"/>
    </source>
</evidence>
<dbReference type="Proteomes" id="UP000664534">
    <property type="component" value="Unassembled WGS sequence"/>
</dbReference>
<feature type="compositionally biased region" description="Basic residues" evidence="1">
    <location>
        <begin position="1"/>
        <end position="11"/>
    </location>
</feature>
<reference evidence="2" key="1">
    <citation type="submission" date="2021-03" db="EMBL/GenBank/DDBJ databases">
        <authorList>
            <person name="Tagirdzhanova G."/>
        </authorList>
    </citation>
    <scope>NUCLEOTIDE SEQUENCE</scope>
</reference>
<feature type="region of interest" description="Disordered" evidence="1">
    <location>
        <begin position="1"/>
        <end position="65"/>
    </location>
</feature>
<feature type="region of interest" description="Disordered" evidence="1">
    <location>
        <begin position="545"/>
        <end position="581"/>
    </location>
</feature>
<feature type="compositionally biased region" description="Polar residues" evidence="1">
    <location>
        <begin position="13"/>
        <end position="24"/>
    </location>
</feature>
<evidence type="ECO:0000313" key="3">
    <source>
        <dbReference type="Proteomes" id="UP000664534"/>
    </source>
</evidence>
<evidence type="ECO:0000313" key="2">
    <source>
        <dbReference type="EMBL" id="CAF9934133.1"/>
    </source>
</evidence>
<name>A0A8H3IVG8_9LECA</name>
<dbReference type="OrthoDB" id="10256774at2759"/>
<comment type="caution">
    <text evidence="2">The sequence shown here is derived from an EMBL/GenBank/DDBJ whole genome shotgun (WGS) entry which is preliminary data.</text>
</comment>
<gene>
    <name evidence="2" type="ORF">IMSHALPRED_009606</name>
</gene>
<sequence length="612" mass="70182">MAHDVPRRKKASGSDSLQDQSVASPNDDAVLSHGSDRDGMLATAPDNESCDFGLVQDQEPETTPDDELVFTDDEIVELELLRDQEIDSLVDNGLLPKEGRWNIECREGFTLTFPEMTLGIVTGDWYPVKSLSYEVRNISLPRVVIDQLRVALRGIHDMDRRANTFKRWGERESSKSGCFEFEMAALNIASRATDHLNKYRKDPTYWRRTGSKLQQTDYKLSLERRISLRDMYGFQDLVPVDDDDHKERQYYDPFNPDWSKKESDLTDEKKLTFSDVQDKSEIMCSTFGIDPKSIQGHDLANSIIGKTPEDVCAKIPEMFRILHIESVVRSDLAAKFFRRQAKIREDLGKLQLNILKGSVKRETRLEMGKRANEPQTLINHLVSPDLTFHCTREDLVPSIVRQGFLKPDENFVRCGSTYGRGIYSSPDPTFSLMYTEFRDEPTKPNEFASLKLIACATLTGICHFMTRDDNWRHQNEPYPGAHCHAANDLLDGFGAASGSRFVVEAVGEESDDEEDFGIYQKDRFDDTHDGNDIWTMNDHMNFAQDGEGYLDDEDLDFDNTAQDESKKDEGEDEIAWDYELGPQGRTKFDEFYDARKAKNKKKLEDQRRKNQL</sequence>